<protein>
    <submittedName>
        <fullName evidence="1">Uncharacterized protein</fullName>
    </submittedName>
</protein>
<dbReference type="AlphaFoldDB" id="A0A2G9G6M4"/>
<dbReference type="EMBL" id="NKXS01006662">
    <property type="protein sequence ID" value="PIN00959.1"/>
    <property type="molecule type" value="Genomic_DNA"/>
</dbReference>
<reference evidence="2" key="1">
    <citation type="journal article" date="2018" name="Gigascience">
        <title>Genome assembly of the Pink Ipe (Handroanthus impetiginosus, Bignoniaceae), a highly valued, ecologically keystone Neotropical timber forest tree.</title>
        <authorList>
            <person name="Silva-Junior O.B."/>
            <person name="Grattapaglia D."/>
            <person name="Novaes E."/>
            <person name="Collevatti R.G."/>
        </authorList>
    </citation>
    <scope>NUCLEOTIDE SEQUENCE [LARGE SCALE GENOMIC DNA]</scope>
    <source>
        <strain evidence="2">cv. UFG-1</strain>
    </source>
</reference>
<accession>A0A2G9G6M4</accession>
<keyword evidence="2" id="KW-1185">Reference proteome</keyword>
<sequence length="68" mass="7654">MGMELPCCHNHAMMGTTSTDVITTLAKTALEVAPSCNAKYHDHDHAYINLDKTCSFYHVINKNKKKKM</sequence>
<dbReference type="Proteomes" id="UP000231279">
    <property type="component" value="Unassembled WGS sequence"/>
</dbReference>
<proteinExistence type="predicted"/>
<comment type="caution">
    <text evidence="1">The sequence shown here is derived from an EMBL/GenBank/DDBJ whole genome shotgun (WGS) entry which is preliminary data.</text>
</comment>
<organism evidence="1 2">
    <name type="scientific">Handroanthus impetiginosus</name>
    <dbReference type="NCBI Taxonomy" id="429701"/>
    <lineage>
        <taxon>Eukaryota</taxon>
        <taxon>Viridiplantae</taxon>
        <taxon>Streptophyta</taxon>
        <taxon>Embryophyta</taxon>
        <taxon>Tracheophyta</taxon>
        <taxon>Spermatophyta</taxon>
        <taxon>Magnoliopsida</taxon>
        <taxon>eudicotyledons</taxon>
        <taxon>Gunneridae</taxon>
        <taxon>Pentapetalae</taxon>
        <taxon>asterids</taxon>
        <taxon>lamiids</taxon>
        <taxon>Lamiales</taxon>
        <taxon>Bignoniaceae</taxon>
        <taxon>Crescentiina</taxon>
        <taxon>Tabebuia alliance</taxon>
        <taxon>Handroanthus</taxon>
    </lineage>
</organism>
<name>A0A2G9G6M4_9LAMI</name>
<evidence type="ECO:0000313" key="2">
    <source>
        <dbReference type="Proteomes" id="UP000231279"/>
    </source>
</evidence>
<evidence type="ECO:0000313" key="1">
    <source>
        <dbReference type="EMBL" id="PIN00959.1"/>
    </source>
</evidence>
<gene>
    <name evidence="1" type="ORF">CDL12_26538</name>
</gene>